<evidence type="ECO:0000313" key="2">
    <source>
        <dbReference type="Proteomes" id="UP000321595"/>
    </source>
</evidence>
<dbReference type="RefSeq" id="WP_146961170.1">
    <property type="nucleotide sequence ID" value="NZ_CP042467.1"/>
</dbReference>
<organism evidence="1 2">
    <name type="scientific">Microvenator marinus</name>
    <dbReference type="NCBI Taxonomy" id="2600177"/>
    <lineage>
        <taxon>Bacteria</taxon>
        <taxon>Deltaproteobacteria</taxon>
        <taxon>Bradymonadales</taxon>
        <taxon>Microvenatoraceae</taxon>
        <taxon>Microvenator</taxon>
    </lineage>
</organism>
<dbReference type="SUPFAM" id="SSF48452">
    <property type="entry name" value="TPR-like"/>
    <property type="match status" value="1"/>
</dbReference>
<dbReference type="EMBL" id="CP042467">
    <property type="protein sequence ID" value="QED28598.1"/>
    <property type="molecule type" value="Genomic_DNA"/>
</dbReference>
<dbReference type="OrthoDB" id="7052525at2"/>
<dbReference type="Pfam" id="PF13432">
    <property type="entry name" value="TPR_16"/>
    <property type="match status" value="1"/>
</dbReference>
<accession>A0A5B8XUJ7</accession>
<dbReference type="Gene3D" id="1.25.40.10">
    <property type="entry name" value="Tetratricopeptide repeat domain"/>
    <property type="match status" value="1"/>
</dbReference>
<keyword evidence="2" id="KW-1185">Reference proteome</keyword>
<name>A0A5B8XUJ7_9DELT</name>
<evidence type="ECO:0000313" key="1">
    <source>
        <dbReference type="EMBL" id="QED28598.1"/>
    </source>
</evidence>
<dbReference type="InterPro" id="IPR011990">
    <property type="entry name" value="TPR-like_helical_dom_sf"/>
</dbReference>
<protein>
    <submittedName>
        <fullName evidence="1">Uncharacterized protein</fullName>
    </submittedName>
</protein>
<dbReference type="KEGG" id="bbae:FRD01_15420"/>
<dbReference type="AlphaFoldDB" id="A0A5B8XUJ7"/>
<dbReference type="Proteomes" id="UP000321595">
    <property type="component" value="Chromosome"/>
</dbReference>
<proteinExistence type="predicted"/>
<sequence>MYDPKFEELIEKMAAVAYFHLSEERWESALTALNELIKVKPDVWQFRTMRAEALRHLGRVEEALEDAKLAHKGAPDNDDVAISLAEIYMLNYKFTNAVELLNPVFNKGYNPELEPRQQTPQVQRAGFSLAVIQRVGNAASSVEAQA</sequence>
<reference evidence="1 2" key="1">
    <citation type="submission" date="2019-08" db="EMBL/GenBank/DDBJ databases">
        <authorList>
            <person name="Liang Q."/>
        </authorList>
    </citation>
    <scope>NUCLEOTIDE SEQUENCE [LARGE SCALE GENOMIC DNA]</scope>
    <source>
        <strain evidence="1 2">V1718</strain>
    </source>
</reference>
<gene>
    <name evidence="1" type="ORF">FRD01_15420</name>
</gene>